<dbReference type="AlphaFoldDB" id="A0A9Q3Q7R6"/>
<name>A0A9Q3Q7R6_9BASI</name>
<dbReference type="Proteomes" id="UP000765509">
    <property type="component" value="Unassembled WGS sequence"/>
</dbReference>
<evidence type="ECO:0000313" key="2">
    <source>
        <dbReference type="EMBL" id="MBW0587420.1"/>
    </source>
</evidence>
<protein>
    <submittedName>
        <fullName evidence="2">Uncharacterized protein</fullName>
    </submittedName>
</protein>
<reference evidence="2" key="1">
    <citation type="submission" date="2021-03" db="EMBL/GenBank/DDBJ databases">
        <title>Draft genome sequence of rust myrtle Austropuccinia psidii MF-1, a brazilian biotype.</title>
        <authorList>
            <person name="Quecine M.C."/>
            <person name="Pachon D.M.R."/>
            <person name="Bonatelli M.L."/>
            <person name="Correr F.H."/>
            <person name="Franceschini L.M."/>
            <person name="Leite T.F."/>
            <person name="Margarido G.R.A."/>
            <person name="Almeida C.A."/>
            <person name="Ferrarezi J.A."/>
            <person name="Labate C.A."/>
        </authorList>
    </citation>
    <scope>NUCLEOTIDE SEQUENCE</scope>
    <source>
        <strain evidence="2">MF-1</strain>
    </source>
</reference>
<sequence length="123" mass="13522">MVVIFGNKQNVAGHNVYDTSMVMDGKDEDDVYEEGNLDVHDNVSQCGSDTNDNGSVTAKDKEPTGTRSKAQKRHHHSDESDENSELDNRNEGSHIQPHLSSSKKNLKGNSEKSLQPNEGIISD</sequence>
<evidence type="ECO:0000313" key="3">
    <source>
        <dbReference type="Proteomes" id="UP000765509"/>
    </source>
</evidence>
<feature type="region of interest" description="Disordered" evidence="1">
    <location>
        <begin position="39"/>
        <end position="123"/>
    </location>
</feature>
<comment type="caution">
    <text evidence="2">The sequence shown here is derived from an EMBL/GenBank/DDBJ whole genome shotgun (WGS) entry which is preliminary data.</text>
</comment>
<feature type="compositionally biased region" description="Polar residues" evidence="1">
    <location>
        <begin position="42"/>
        <end position="56"/>
    </location>
</feature>
<gene>
    <name evidence="2" type="ORF">O181_127135</name>
</gene>
<proteinExistence type="predicted"/>
<keyword evidence="3" id="KW-1185">Reference proteome</keyword>
<accession>A0A9Q3Q7R6</accession>
<feature type="compositionally biased region" description="Low complexity" evidence="1">
    <location>
        <begin position="99"/>
        <end position="114"/>
    </location>
</feature>
<evidence type="ECO:0000256" key="1">
    <source>
        <dbReference type="SAM" id="MobiDB-lite"/>
    </source>
</evidence>
<dbReference type="EMBL" id="AVOT02127008">
    <property type="protein sequence ID" value="MBW0587420.1"/>
    <property type="molecule type" value="Genomic_DNA"/>
</dbReference>
<organism evidence="2 3">
    <name type="scientific">Austropuccinia psidii MF-1</name>
    <dbReference type="NCBI Taxonomy" id="1389203"/>
    <lineage>
        <taxon>Eukaryota</taxon>
        <taxon>Fungi</taxon>
        <taxon>Dikarya</taxon>
        <taxon>Basidiomycota</taxon>
        <taxon>Pucciniomycotina</taxon>
        <taxon>Pucciniomycetes</taxon>
        <taxon>Pucciniales</taxon>
        <taxon>Sphaerophragmiaceae</taxon>
        <taxon>Austropuccinia</taxon>
    </lineage>
</organism>